<dbReference type="Pfam" id="PF00169">
    <property type="entry name" value="PH"/>
    <property type="match status" value="2"/>
</dbReference>
<evidence type="ECO:0000256" key="2">
    <source>
        <dbReference type="SAM" id="MobiDB-lite"/>
    </source>
</evidence>
<dbReference type="InterPro" id="IPR052223">
    <property type="entry name" value="Actin_Cytoskeleton_Reg"/>
</dbReference>
<evidence type="ECO:0000313" key="4">
    <source>
        <dbReference type="EMBL" id="KAK9870499.1"/>
    </source>
</evidence>
<feature type="compositionally biased region" description="Basic and acidic residues" evidence="2">
    <location>
        <begin position="148"/>
        <end position="165"/>
    </location>
</feature>
<feature type="region of interest" description="Disordered" evidence="2">
    <location>
        <begin position="448"/>
        <end position="491"/>
    </location>
</feature>
<dbReference type="PANTHER" id="PTHR17271:SF1">
    <property type="entry name" value="PROTEIN OUTSPREAD"/>
    <property type="match status" value="1"/>
</dbReference>
<gene>
    <name evidence="4" type="ORF">WA026_008056</name>
</gene>
<feature type="region of interest" description="Disordered" evidence="2">
    <location>
        <begin position="845"/>
        <end position="870"/>
    </location>
</feature>
<organism evidence="4 5">
    <name type="scientific">Henosepilachna vigintioctopunctata</name>
    <dbReference type="NCBI Taxonomy" id="420089"/>
    <lineage>
        <taxon>Eukaryota</taxon>
        <taxon>Metazoa</taxon>
        <taxon>Ecdysozoa</taxon>
        <taxon>Arthropoda</taxon>
        <taxon>Hexapoda</taxon>
        <taxon>Insecta</taxon>
        <taxon>Pterygota</taxon>
        <taxon>Neoptera</taxon>
        <taxon>Endopterygota</taxon>
        <taxon>Coleoptera</taxon>
        <taxon>Polyphaga</taxon>
        <taxon>Cucujiformia</taxon>
        <taxon>Coccinelloidea</taxon>
        <taxon>Coccinellidae</taxon>
        <taxon>Epilachninae</taxon>
        <taxon>Epilachnini</taxon>
        <taxon>Henosepilachna</taxon>
    </lineage>
</organism>
<feature type="compositionally biased region" description="Polar residues" evidence="2">
    <location>
        <begin position="519"/>
        <end position="530"/>
    </location>
</feature>
<evidence type="ECO:0000313" key="5">
    <source>
        <dbReference type="Proteomes" id="UP001431783"/>
    </source>
</evidence>
<sequence>MQIYTVVLIQCLFQRWQRRWFVLYDDGELNYSVDEHPDTIPQGSVDMSKVMEVTAAEQITGHPHSVALTSPDRVTFIKAASREDARWWVELLAMFPRRHKRNATFPGGRASPSLPQLGRSASPQPPRPRFLSCTTSGPSPRTNFETPPLKEERESPPKDDQRPKWLPEPTKMMPIEVVSAPIRNIRGTKDVAISEGLRGAERKQTILESDGCGAGPNTGMIITTEMIFLPAVSRNARPVIRPSLCAPRPPINNAVAEQRGVLFGGSGIQSCAFRDSPVDAVVCIHWTCEYVYRQIVLSEYAVSSGSPPTRDKLRCDDKARARRDWRNERLRDIATALTDRSPESSLALPAEGLLHLKKGWLWLRSPEGEWVRRWIVLCLPTLNIYHDQDEQATPEHSVELSSVTSYNEVITESKYAFDIHWSGQIVTLSAVTAGIRSNWLEALKKSCPVTPTPSDSSTTPTTPRSSFLSSDDEYKTASENDRRFSGDWSELPPSPPLTKFTAFRLKDRARVRSRLCRGQSRQNTVDSTSTDELDSVRETEHVELSNTLNKQNLEIHDLQGQLSKVLKDKGELEEEIARLKKFQSEAMTYEKKTKDRISNFEKNERELNQRNSQTEMKFTKDLKTLQHQLIEAKETTRKCEEKVGLLSRELQTKQNIILGLQENLSNANEKYMRILQENEQLNKTLQELESRCLLRNPNQADSLASLTDINLEIDIEELGTNELKEYALDLRSRFERSILEIRAIKRRLREADENFDRLEIVNFSLEESMKLMKNENEAEVSLLIIRLEHLTSKLSAVEKQLRGKSKTEQREKRRSLSLKGRESYSINREVEDKVTELEAKIVALEKGGKPRRKHRRDRSGDRSSPIDDKSLRRLRRKSLDSATASEPLKLLMRLSTLESKVTNINVSTESLNVSNSVSDLSKIDEQNKKLDSTKFENIILEAKSKLCECLCQLNNLQSNRNKRSSYPNGEKVTLLERCLNELGDILNYSSNIVSSAEIGVIQCSADSVVKQFENILIDKLTELYEKKRLMIENNSYDANARLHYLAEKISFENIMIGRIQEAFNIATNGEASCERLINKEIRETAHLINSLKSKFNGKNLAQAPESRTSAEYLSKILAKALISVTHGFKNFKKHFSNTQPSLHVLIDEQKKLESQLSVYKSIKLPQLADTLASETMHLITDRGCILKSITNETKHQFTQATREKVNVELMQAEINHVLLKAAQVYQSNLNSDSNYFFSFFASERAALELWADSVEDYLYDEISKNINELTELYQNSLNKLQRQNWRRKLESERMNHSSSTLLNEFADIVAHKALIDARINVLSGKFDAHLIGRNAKMDNILNTLINSEECWSCLDNQPVQLNQSLEAEFLCMVDKYSKDCYALVERPEVETVLGYLNDISSEIAQLQHQASLPVNASIFRNWKDVCSKCSELRDRLIQIRMALKNSSTSLTKLDSSNIQRPVYLGAEYLSQVESLRSAYRCVLASCKDSHQESDIEQLKLLCERVLVAMEQWHHRTIQEMREKHTQEIELLRQEKEQALKEETQATLAALDAMRKAHQAEVQREVAKFKQDFARQQRDEVLELSDKLSVKRLEAAALSEQLGSASRQLAHAQQHILALERNPQLAKFQN</sequence>
<feature type="compositionally biased region" description="Basic and acidic residues" evidence="2">
    <location>
        <begin position="858"/>
        <end position="870"/>
    </location>
</feature>
<dbReference type="InterPro" id="IPR011993">
    <property type="entry name" value="PH-like_dom_sf"/>
</dbReference>
<comment type="caution">
    <text evidence="4">The sequence shown here is derived from an EMBL/GenBank/DDBJ whole genome shotgun (WGS) entry which is preliminary data.</text>
</comment>
<dbReference type="GO" id="GO:0015629">
    <property type="term" value="C:actin cytoskeleton"/>
    <property type="evidence" value="ECO:0007669"/>
    <property type="project" value="TreeGrafter"/>
</dbReference>
<keyword evidence="5" id="KW-1185">Reference proteome</keyword>
<feature type="compositionally biased region" description="Basic and acidic residues" evidence="2">
    <location>
        <begin position="472"/>
        <end position="485"/>
    </location>
</feature>
<feature type="region of interest" description="Disordered" evidence="2">
    <location>
        <begin position="515"/>
        <end position="534"/>
    </location>
</feature>
<accession>A0AAW1TJQ5</accession>
<feature type="domain" description="PH" evidence="3">
    <location>
        <begin position="1"/>
        <end position="97"/>
    </location>
</feature>
<dbReference type="InterPro" id="IPR001849">
    <property type="entry name" value="PH_domain"/>
</dbReference>
<dbReference type="SUPFAM" id="SSF50729">
    <property type="entry name" value="PH domain-like"/>
    <property type="match status" value="2"/>
</dbReference>
<feature type="compositionally biased region" description="Polar residues" evidence="2">
    <location>
        <begin position="132"/>
        <end position="145"/>
    </location>
</feature>
<dbReference type="Gene3D" id="2.30.29.30">
    <property type="entry name" value="Pleckstrin-homology domain (PH domain)/Phosphotyrosine-binding domain (PTB)"/>
    <property type="match status" value="2"/>
</dbReference>
<feature type="coiled-coil region" evidence="1">
    <location>
        <begin position="555"/>
        <end position="691"/>
    </location>
</feature>
<dbReference type="SMART" id="SM00233">
    <property type="entry name" value="PH"/>
    <property type="match status" value="2"/>
</dbReference>
<evidence type="ECO:0000259" key="3">
    <source>
        <dbReference type="PROSITE" id="PS50003"/>
    </source>
</evidence>
<dbReference type="PROSITE" id="PS50003">
    <property type="entry name" value="PH_DOMAIN"/>
    <property type="match status" value="2"/>
</dbReference>
<name>A0AAW1TJQ5_9CUCU</name>
<feature type="region of interest" description="Disordered" evidence="2">
    <location>
        <begin position="102"/>
        <end position="168"/>
    </location>
</feature>
<feature type="region of interest" description="Disordered" evidence="2">
    <location>
        <begin position="799"/>
        <end position="818"/>
    </location>
</feature>
<feature type="coiled-coil region" evidence="1">
    <location>
        <begin position="1514"/>
        <end position="1560"/>
    </location>
</feature>
<evidence type="ECO:0000256" key="1">
    <source>
        <dbReference type="SAM" id="Coils"/>
    </source>
</evidence>
<dbReference type="Proteomes" id="UP001431783">
    <property type="component" value="Unassembled WGS sequence"/>
</dbReference>
<dbReference type="GO" id="GO:0051015">
    <property type="term" value="F:actin filament binding"/>
    <property type="evidence" value="ECO:0007669"/>
    <property type="project" value="TreeGrafter"/>
</dbReference>
<feature type="domain" description="PH" evidence="3">
    <location>
        <begin position="354"/>
        <end position="448"/>
    </location>
</feature>
<dbReference type="PANTHER" id="PTHR17271">
    <property type="entry name" value="PLECKSTRIN HOMOLOGY PH DOMAIN-CONTAINING PROTEIN"/>
    <property type="match status" value="1"/>
</dbReference>
<feature type="compositionally biased region" description="Basic and acidic residues" evidence="2">
    <location>
        <begin position="799"/>
        <end position="811"/>
    </location>
</feature>
<feature type="coiled-coil region" evidence="1">
    <location>
        <begin position="734"/>
        <end position="761"/>
    </location>
</feature>
<reference evidence="4 5" key="1">
    <citation type="submission" date="2023-03" db="EMBL/GenBank/DDBJ databases">
        <title>Genome insight into feeding habits of ladybird beetles.</title>
        <authorList>
            <person name="Li H.-S."/>
            <person name="Huang Y.-H."/>
            <person name="Pang H."/>
        </authorList>
    </citation>
    <scope>NUCLEOTIDE SEQUENCE [LARGE SCALE GENOMIC DNA]</scope>
    <source>
        <strain evidence="4">SYSU_2023b</strain>
        <tissue evidence="4">Whole body</tissue>
    </source>
</reference>
<proteinExistence type="predicted"/>
<dbReference type="EMBL" id="JARQZJ010000003">
    <property type="protein sequence ID" value="KAK9870499.1"/>
    <property type="molecule type" value="Genomic_DNA"/>
</dbReference>
<feature type="compositionally biased region" description="Low complexity" evidence="2">
    <location>
        <begin position="448"/>
        <end position="469"/>
    </location>
</feature>
<keyword evidence="1" id="KW-0175">Coiled coil</keyword>
<protein>
    <recommendedName>
        <fullName evidence="3">PH domain-containing protein</fullName>
    </recommendedName>
</protein>